<comment type="similarity">
    <text evidence="9">Belongs to the COQ7 family.</text>
</comment>
<proteinExistence type="inferred from homology"/>
<dbReference type="Gene3D" id="1.20.1260.10">
    <property type="match status" value="1"/>
</dbReference>
<dbReference type="InterPro" id="IPR012347">
    <property type="entry name" value="Ferritin-like"/>
</dbReference>
<organism evidence="10 11">
    <name type="scientific">Zeimonas arvi</name>
    <dbReference type="NCBI Taxonomy" id="2498847"/>
    <lineage>
        <taxon>Bacteria</taxon>
        <taxon>Pseudomonadati</taxon>
        <taxon>Pseudomonadota</taxon>
        <taxon>Betaproteobacteria</taxon>
        <taxon>Burkholderiales</taxon>
        <taxon>Burkholderiaceae</taxon>
        <taxon>Zeimonas</taxon>
    </lineage>
</organism>
<dbReference type="EC" id="1.14.99.60" evidence="9"/>
<keyword evidence="6 9" id="KW-0408">Iron</keyword>
<dbReference type="RefSeq" id="WP_147704319.1">
    <property type="nucleotide sequence ID" value="NZ_VDUY01000003.1"/>
</dbReference>
<dbReference type="GO" id="GO:0006744">
    <property type="term" value="P:ubiquinone biosynthetic process"/>
    <property type="evidence" value="ECO:0007669"/>
    <property type="project" value="UniProtKB-UniRule"/>
</dbReference>
<keyword evidence="2 9" id="KW-1003">Cell membrane</keyword>
<dbReference type="Pfam" id="PF03232">
    <property type="entry name" value="COQ7"/>
    <property type="match status" value="1"/>
</dbReference>
<dbReference type="GO" id="GO:0005886">
    <property type="term" value="C:plasma membrane"/>
    <property type="evidence" value="ECO:0007669"/>
    <property type="project" value="UniProtKB-SubCell"/>
</dbReference>
<dbReference type="PANTHER" id="PTHR11237">
    <property type="entry name" value="COENZYME Q10 BIOSYNTHESIS PROTEIN 7"/>
    <property type="match status" value="1"/>
</dbReference>
<dbReference type="OrthoDB" id="5192789at2"/>
<comment type="cofactor">
    <cofactor evidence="9">
        <name>Fe cation</name>
        <dbReference type="ChEBI" id="CHEBI:24875"/>
    </cofactor>
    <text evidence="9">Binds 2 iron ions per subunit.</text>
</comment>
<keyword evidence="7 9" id="KW-0503">Monooxygenase</keyword>
<feature type="binding site" evidence="9">
    <location>
        <position position="183"/>
    </location>
    <ligand>
        <name>Fe cation</name>
        <dbReference type="ChEBI" id="CHEBI:24875"/>
        <label>1</label>
    </ligand>
</feature>
<dbReference type="PANTHER" id="PTHR11237:SF4">
    <property type="entry name" value="5-DEMETHOXYUBIQUINONE HYDROXYLASE, MITOCHONDRIAL"/>
    <property type="match status" value="1"/>
</dbReference>
<evidence type="ECO:0000256" key="6">
    <source>
        <dbReference type="ARBA" id="ARBA00023004"/>
    </source>
</evidence>
<comment type="function">
    <text evidence="9">Catalyzes the hydroxylation of 2-nonaprenyl-3-methyl-6-methoxy-1,4-benzoquinol during ubiquinone biosynthesis.</text>
</comment>
<feature type="binding site" evidence="9">
    <location>
        <position position="99"/>
    </location>
    <ligand>
        <name>Fe cation</name>
        <dbReference type="ChEBI" id="CHEBI:24875"/>
        <label>1</label>
    </ligand>
</feature>
<dbReference type="NCBIfam" id="NF033656">
    <property type="entry name" value="DMQ_monoox_COQ7"/>
    <property type="match status" value="1"/>
</dbReference>
<dbReference type="SUPFAM" id="SSF47240">
    <property type="entry name" value="Ferritin-like"/>
    <property type="match status" value="1"/>
</dbReference>
<feature type="binding site" evidence="9">
    <location>
        <position position="186"/>
    </location>
    <ligand>
        <name>Fe cation</name>
        <dbReference type="ChEBI" id="CHEBI:24875"/>
        <label>2</label>
    </ligand>
</feature>
<comment type="caution">
    <text evidence="10">The sequence shown here is derived from an EMBL/GenBank/DDBJ whole genome shotgun (WGS) entry which is preliminary data.</text>
</comment>
<evidence type="ECO:0000256" key="7">
    <source>
        <dbReference type="ARBA" id="ARBA00023033"/>
    </source>
</evidence>
<dbReference type="AlphaFoldDB" id="A0A5C8NYI5"/>
<comment type="catalytic activity">
    <reaction evidence="9">
        <text>a 5-methoxy-2-methyl-3-(all-trans-polyprenyl)benzene-1,4-diol + AH2 + O2 = a 3-demethylubiquinol + A + H2O</text>
        <dbReference type="Rhea" id="RHEA:50908"/>
        <dbReference type="Rhea" id="RHEA-COMP:10859"/>
        <dbReference type="Rhea" id="RHEA-COMP:10914"/>
        <dbReference type="ChEBI" id="CHEBI:13193"/>
        <dbReference type="ChEBI" id="CHEBI:15377"/>
        <dbReference type="ChEBI" id="CHEBI:15379"/>
        <dbReference type="ChEBI" id="CHEBI:17499"/>
        <dbReference type="ChEBI" id="CHEBI:84167"/>
        <dbReference type="ChEBI" id="CHEBI:84422"/>
        <dbReference type="EC" id="1.14.99.60"/>
    </reaction>
</comment>
<evidence type="ECO:0000256" key="2">
    <source>
        <dbReference type="ARBA" id="ARBA00022475"/>
    </source>
</evidence>
<evidence type="ECO:0000256" key="4">
    <source>
        <dbReference type="ARBA" id="ARBA00022723"/>
    </source>
</evidence>
<dbReference type="InterPro" id="IPR011566">
    <property type="entry name" value="Ubq_synth_Coq7"/>
</dbReference>
<dbReference type="InterPro" id="IPR009078">
    <property type="entry name" value="Ferritin-like_SF"/>
</dbReference>
<keyword evidence="4 9" id="KW-0479">Metal-binding</keyword>
<feature type="binding site" evidence="9">
    <location>
        <position position="102"/>
    </location>
    <ligand>
        <name>Fe cation</name>
        <dbReference type="ChEBI" id="CHEBI:24875"/>
        <label>1</label>
    </ligand>
</feature>
<dbReference type="HAMAP" id="MF_01658">
    <property type="entry name" value="COQ7"/>
    <property type="match status" value="1"/>
</dbReference>
<evidence type="ECO:0000256" key="1">
    <source>
        <dbReference type="ARBA" id="ARBA00004749"/>
    </source>
</evidence>
<comment type="pathway">
    <text evidence="1 9">Cofactor biosynthesis; ubiquinone biosynthesis.</text>
</comment>
<dbReference type="Proteomes" id="UP000321548">
    <property type="component" value="Unassembled WGS sequence"/>
</dbReference>
<keyword evidence="11" id="KW-1185">Reference proteome</keyword>
<dbReference type="GO" id="GO:0008682">
    <property type="term" value="F:3-demethoxyubiquinol 3-hydroxylase activity"/>
    <property type="evidence" value="ECO:0007669"/>
    <property type="project" value="UniProtKB-EC"/>
</dbReference>
<evidence type="ECO:0000313" key="11">
    <source>
        <dbReference type="Proteomes" id="UP000321548"/>
    </source>
</evidence>
<dbReference type="CDD" id="cd01042">
    <property type="entry name" value="DMQH"/>
    <property type="match status" value="1"/>
</dbReference>
<evidence type="ECO:0000256" key="3">
    <source>
        <dbReference type="ARBA" id="ARBA00022688"/>
    </source>
</evidence>
<keyword evidence="8 9" id="KW-0472">Membrane</keyword>
<feature type="binding site" evidence="9">
    <location>
        <position position="99"/>
    </location>
    <ligand>
        <name>Fe cation</name>
        <dbReference type="ChEBI" id="CHEBI:24875"/>
        <label>2</label>
    </ligand>
</feature>
<dbReference type="UniPathway" id="UPA00232"/>
<evidence type="ECO:0000256" key="8">
    <source>
        <dbReference type="ARBA" id="ARBA00023136"/>
    </source>
</evidence>
<accession>A0A5C8NYI5</accession>
<dbReference type="GO" id="GO:0046872">
    <property type="term" value="F:metal ion binding"/>
    <property type="evidence" value="ECO:0007669"/>
    <property type="project" value="UniProtKB-KW"/>
</dbReference>
<dbReference type="EMBL" id="VDUY01000003">
    <property type="protein sequence ID" value="TXL66407.1"/>
    <property type="molecule type" value="Genomic_DNA"/>
</dbReference>
<evidence type="ECO:0000256" key="9">
    <source>
        <dbReference type="HAMAP-Rule" id="MF_01658"/>
    </source>
</evidence>
<sequence>MTANASTGFRRESALDRSLAGLGRALATLADAIPATRPNPASAIADDGPADPADRRLSAALMRVDHVGEVCAQALYEGQAATARDPQLVRQFRQAAGEEGDHLAWTRQRLDELGARPSLLNPFWYAGAFALGALAGRAGDRISLGFMAETERQVEEHLAGHMDRLPADDKRSRAIVDQMKEDEVRHAEEAMRLGGAGLPVPVRGAMRLAAKVMTGTAHYI</sequence>
<evidence type="ECO:0000313" key="10">
    <source>
        <dbReference type="EMBL" id="TXL66407.1"/>
    </source>
</evidence>
<comment type="subcellular location">
    <subcellularLocation>
        <location evidence="9">Cell membrane</location>
        <topology evidence="9">Peripheral membrane protein</topology>
    </subcellularLocation>
</comment>
<protein>
    <recommendedName>
        <fullName evidence="9">3-demethoxyubiquinol 3-hydroxylase</fullName>
        <shortName evidence="9">DMQ hydroxylase</shortName>
        <ecNumber evidence="9">1.14.99.60</ecNumber>
    </recommendedName>
    <alternativeName>
        <fullName evidence="9">2-nonaprenyl-3-methyl-6-methoxy-1,4-benzoquinol hydroxylase</fullName>
    </alternativeName>
</protein>
<name>A0A5C8NYI5_9BURK</name>
<feature type="binding site" evidence="9">
    <location>
        <position position="69"/>
    </location>
    <ligand>
        <name>Fe cation</name>
        <dbReference type="ChEBI" id="CHEBI:24875"/>
        <label>1</label>
    </ligand>
</feature>
<keyword evidence="3 9" id="KW-0831">Ubiquinone biosynthesis</keyword>
<dbReference type="InterPro" id="IPR047809">
    <property type="entry name" value="COQ7_proteobact"/>
</dbReference>
<gene>
    <name evidence="9 10" type="primary">coq7</name>
    <name evidence="10" type="ORF">FHP08_10145</name>
</gene>
<feature type="binding site" evidence="9">
    <location>
        <position position="183"/>
    </location>
    <ligand>
        <name>Fe cation</name>
        <dbReference type="ChEBI" id="CHEBI:24875"/>
        <label>2</label>
    </ligand>
</feature>
<feature type="binding site" evidence="9">
    <location>
        <position position="151"/>
    </location>
    <ligand>
        <name>Fe cation</name>
        <dbReference type="ChEBI" id="CHEBI:24875"/>
        <label>2</label>
    </ligand>
</feature>
<keyword evidence="5 9" id="KW-0560">Oxidoreductase</keyword>
<evidence type="ECO:0000256" key="5">
    <source>
        <dbReference type="ARBA" id="ARBA00023002"/>
    </source>
</evidence>
<reference evidence="10 11" key="1">
    <citation type="submission" date="2019-06" db="EMBL/GenBank/DDBJ databases">
        <title>Quisquiliibacterium sp. nov., isolated from a maize field.</title>
        <authorList>
            <person name="Lin S.-Y."/>
            <person name="Tsai C.-F."/>
            <person name="Young C.-C."/>
        </authorList>
    </citation>
    <scope>NUCLEOTIDE SEQUENCE [LARGE SCALE GENOMIC DNA]</scope>
    <source>
        <strain evidence="10 11">CC-CFT501</strain>
    </source>
</reference>